<dbReference type="RefSeq" id="XP_041162496.1">
    <property type="nucleotide sequence ID" value="XM_041302494.1"/>
</dbReference>
<dbReference type="AlphaFoldDB" id="A0A9P7DKX7"/>
<dbReference type="OrthoDB" id="2668884at2759"/>
<gene>
    <name evidence="2" type="ORF">HD556DRAFT_1356385</name>
</gene>
<dbReference type="Proteomes" id="UP000719766">
    <property type="component" value="Unassembled WGS sequence"/>
</dbReference>
<accession>A0A9P7DKX7</accession>
<protein>
    <submittedName>
        <fullName evidence="2">Uncharacterized protein</fullName>
    </submittedName>
</protein>
<comment type="caution">
    <text evidence="2">The sequence shown here is derived from an EMBL/GenBank/DDBJ whole genome shotgun (WGS) entry which is preliminary data.</text>
</comment>
<keyword evidence="3" id="KW-1185">Reference proteome</keyword>
<feature type="region of interest" description="Disordered" evidence="1">
    <location>
        <begin position="207"/>
        <end position="271"/>
    </location>
</feature>
<reference evidence="2" key="1">
    <citation type="journal article" date="2020" name="New Phytol.">
        <title>Comparative genomics reveals dynamic genome evolution in host specialist ectomycorrhizal fungi.</title>
        <authorList>
            <person name="Lofgren L.A."/>
            <person name="Nguyen N.H."/>
            <person name="Vilgalys R."/>
            <person name="Ruytinx J."/>
            <person name="Liao H.L."/>
            <person name="Branco S."/>
            <person name="Kuo A."/>
            <person name="LaButti K."/>
            <person name="Lipzen A."/>
            <person name="Andreopoulos W."/>
            <person name="Pangilinan J."/>
            <person name="Riley R."/>
            <person name="Hundley H."/>
            <person name="Na H."/>
            <person name="Barry K."/>
            <person name="Grigoriev I.V."/>
            <person name="Stajich J.E."/>
            <person name="Kennedy P.G."/>
        </authorList>
    </citation>
    <scope>NUCLEOTIDE SEQUENCE</scope>
    <source>
        <strain evidence="2">S12</strain>
    </source>
</reference>
<dbReference type="GeneID" id="64596258"/>
<organism evidence="2 3">
    <name type="scientific">Suillus plorans</name>
    <dbReference type="NCBI Taxonomy" id="116603"/>
    <lineage>
        <taxon>Eukaryota</taxon>
        <taxon>Fungi</taxon>
        <taxon>Dikarya</taxon>
        <taxon>Basidiomycota</taxon>
        <taxon>Agaricomycotina</taxon>
        <taxon>Agaricomycetes</taxon>
        <taxon>Agaricomycetidae</taxon>
        <taxon>Boletales</taxon>
        <taxon>Suillineae</taxon>
        <taxon>Suillaceae</taxon>
        <taxon>Suillus</taxon>
    </lineage>
</organism>
<evidence type="ECO:0000313" key="2">
    <source>
        <dbReference type="EMBL" id="KAG1797386.1"/>
    </source>
</evidence>
<evidence type="ECO:0000256" key="1">
    <source>
        <dbReference type="SAM" id="MobiDB-lite"/>
    </source>
</evidence>
<name>A0A9P7DKX7_9AGAM</name>
<proteinExistence type="predicted"/>
<dbReference type="EMBL" id="JABBWE010000016">
    <property type="protein sequence ID" value="KAG1797386.1"/>
    <property type="molecule type" value="Genomic_DNA"/>
</dbReference>
<sequence>MLKSIGLYWALALVFFSLTISTVYIMHSLNPSTLLASRSFRTTLSPARLTSSSSFDELAEIVREYEANEKVMAKAVAHTIVQPIPLRRPNVMSLAHILCSDPGVIPEQESQGNVSAPSSQYTGIEVSSWDEPAAPFEDMDVYLNYFDEDGEDITQPDSPIQRNASPMLGWIPPSGYEDIEVGYENLTCSSRVPNSTLHRVPWASDEPVHVKPYPATRPADVRATSNQPTHPPAQLPRTRVVLAPSQRTGAKSKSRERKANSRVSCGYGQPPRGGIPPVLARYVTKSHALRAEQEHKRMRAAAARAGEGRKPSVLQGASAETEDGMVRIC</sequence>
<evidence type="ECO:0000313" key="3">
    <source>
        <dbReference type="Proteomes" id="UP000719766"/>
    </source>
</evidence>